<dbReference type="PANTHER" id="PTHR33070:SF7">
    <property type="entry name" value="RX N-TERMINAL DOMAIN-CONTAINING PROTEIN"/>
    <property type="match status" value="1"/>
</dbReference>
<dbReference type="InterPro" id="IPR004320">
    <property type="entry name" value="BPS1_pln"/>
</dbReference>
<evidence type="ECO:0000313" key="1">
    <source>
        <dbReference type="EnsemblPlants" id="cds.evm.model.01.2154"/>
    </source>
</evidence>
<name>A0A803NJZ2_CANSA</name>
<dbReference type="Proteomes" id="UP000596661">
    <property type="component" value="Chromosome 1"/>
</dbReference>
<dbReference type="OMA" id="CIPWLER"/>
<dbReference type="Pfam" id="PF03087">
    <property type="entry name" value="BPS1"/>
    <property type="match status" value="1"/>
</dbReference>
<protein>
    <submittedName>
        <fullName evidence="1">Uncharacterized protein</fullName>
    </submittedName>
</protein>
<dbReference type="GO" id="GO:0048364">
    <property type="term" value="P:root development"/>
    <property type="evidence" value="ECO:0007669"/>
    <property type="project" value="InterPro"/>
</dbReference>
<dbReference type="Gramene" id="evm.model.01.2154">
    <property type="protein sequence ID" value="cds.evm.model.01.2154"/>
    <property type="gene ID" value="evm.TU.01.2154"/>
</dbReference>
<dbReference type="EMBL" id="UZAU01000059">
    <property type="status" value="NOT_ANNOTATED_CDS"/>
    <property type="molecule type" value="Genomic_DNA"/>
</dbReference>
<sequence length="223" mass="24921">MLDVCGVSKDVLLLVKEHLQDLQFTLRRLSIGELTTDIENKISDYNCYRKKLKKETINCLNSLKGSLNKVVLLVPSSLSSLNDNLSIVVDVLKEVRVTTISIVESLFSLIDKPWLDQIKSAKASSFLGYNSKFKRVSNYSSEDIYDSMELHSANKRLVAVKITIECIEKMRYYLTTRRWWLADAISGGGEPAVAAKDVGDRSGEADGMGFRILKGEAEGMGFL</sequence>
<dbReference type="PANTHER" id="PTHR33070">
    <property type="entry name" value="OS06G0725500 PROTEIN"/>
    <property type="match status" value="1"/>
</dbReference>
<evidence type="ECO:0000313" key="2">
    <source>
        <dbReference type="Proteomes" id="UP000596661"/>
    </source>
</evidence>
<dbReference type="GO" id="GO:0048367">
    <property type="term" value="P:shoot system development"/>
    <property type="evidence" value="ECO:0007669"/>
    <property type="project" value="InterPro"/>
</dbReference>
<reference evidence="1" key="1">
    <citation type="submission" date="2018-11" db="EMBL/GenBank/DDBJ databases">
        <authorList>
            <person name="Grassa J C."/>
        </authorList>
    </citation>
    <scope>NUCLEOTIDE SEQUENCE [LARGE SCALE GENOMIC DNA]</scope>
</reference>
<organism evidence="1 2">
    <name type="scientific">Cannabis sativa</name>
    <name type="common">Hemp</name>
    <name type="synonym">Marijuana</name>
    <dbReference type="NCBI Taxonomy" id="3483"/>
    <lineage>
        <taxon>Eukaryota</taxon>
        <taxon>Viridiplantae</taxon>
        <taxon>Streptophyta</taxon>
        <taxon>Embryophyta</taxon>
        <taxon>Tracheophyta</taxon>
        <taxon>Spermatophyta</taxon>
        <taxon>Magnoliopsida</taxon>
        <taxon>eudicotyledons</taxon>
        <taxon>Gunneridae</taxon>
        <taxon>Pentapetalae</taxon>
        <taxon>rosids</taxon>
        <taxon>fabids</taxon>
        <taxon>Rosales</taxon>
        <taxon>Cannabaceae</taxon>
        <taxon>Cannabis</taxon>
    </lineage>
</organism>
<accession>A0A803NJZ2</accession>
<dbReference type="EnsemblPlants" id="evm.model.01.2154">
    <property type="protein sequence ID" value="cds.evm.model.01.2154"/>
    <property type="gene ID" value="evm.TU.01.2154"/>
</dbReference>
<reference evidence="1" key="2">
    <citation type="submission" date="2021-03" db="UniProtKB">
        <authorList>
            <consortium name="EnsemblPlants"/>
        </authorList>
    </citation>
    <scope>IDENTIFICATION</scope>
</reference>
<proteinExistence type="predicted"/>
<keyword evidence="2" id="KW-1185">Reference proteome</keyword>
<dbReference type="AlphaFoldDB" id="A0A803NJZ2"/>